<dbReference type="AlphaFoldDB" id="A0A8J6HTP7"/>
<keyword evidence="1" id="KW-1015">Disulfide bond</keyword>
<reference evidence="4" key="1">
    <citation type="journal article" date="2020" name="J Insects Food Feed">
        <title>The yellow mealworm (Tenebrio molitor) genome: a resource for the emerging insects as food and feed industry.</title>
        <authorList>
            <person name="Eriksson T."/>
            <person name="Andere A."/>
            <person name="Kelstrup H."/>
            <person name="Emery V."/>
            <person name="Picard C."/>
        </authorList>
    </citation>
    <scope>NUCLEOTIDE SEQUENCE</scope>
    <source>
        <strain evidence="4">Stoneville</strain>
        <tissue evidence="4">Whole head</tissue>
    </source>
</reference>
<accession>A0A8J6HTP7</accession>
<dbReference type="PANTHER" id="PTHR20967">
    <property type="entry name" value="PROHORMONE-4"/>
    <property type="match status" value="1"/>
</dbReference>
<evidence type="ECO:0000256" key="2">
    <source>
        <dbReference type="PROSITE-ProRule" id="PRU00124"/>
    </source>
</evidence>
<keyword evidence="5" id="KW-1185">Reference proteome</keyword>
<gene>
    <name evidence="4" type="ORF">GEV33_002348</name>
</gene>
<proteinExistence type="predicted"/>
<protein>
    <recommendedName>
        <fullName evidence="6">Prohormone-4</fullName>
    </recommendedName>
</protein>
<dbReference type="InterPro" id="IPR036055">
    <property type="entry name" value="LDL_receptor-like_sf"/>
</dbReference>
<dbReference type="SUPFAM" id="SSF57424">
    <property type="entry name" value="LDL receptor-like module"/>
    <property type="match status" value="1"/>
</dbReference>
<dbReference type="Proteomes" id="UP000719412">
    <property type="component" value="Unassembled WGS sequence"/>
</dbReference>
<dbReference type="InterPro" id="IPR023415">
    <property type="entry name" value="LDLR_class-A_CS"/>
</dbReference>
<dbReference type="PROSITE" id="PS50068">
    <property type="entry name" value="LDLRA_2"/>
    <property type="match status" value="1"/>
</dbReference>
<evidence type="ECO:0000313" key="4">
    <source>
        <dbReference type="EMBL" id="KAH0820444.1"/>
    </source>
</evidence>
<feature type="chain" id="PRO_5035172980" description="Prohormone-4" evidence="3">
    <location>
        <begin position="31"/>
        <end position="244"/>
    </location>
</feature>
<comment type="caution">
    <text evidence="4">The sequence shown here is derived from an EMBL/GenBank/DDBJ whole genome shotgun (WGS) entry which is preliminary data.</text>
</comment>
<dbReference type="InterPro" id="IPR002172">
    <property type="entry name" value="LDrepeatLR_classA_rpt"/>
</dbReference>
<dbReference type="Gene3D" id="2.40.128.620">
    <property type="match status" value="1"/>
</dbReference>
<sequence>MVRVAFSPHPLLLVTIVMAVCATIPHAVMAIDLSRLYGHVNSKRNGELDQKRIMKRTDSIDNAINRCSRVRIRDPDLPDEDFSVSGDACHPYEPFKCPGDGNCISIQYLCDGAPDCPDGYDEDSRLCTAAKRPPVEETGSFLKSLLASHGPNYLEKLFGNKARDALKPLGGVDKVAIALSESQTIEDFGAALHLMRSDLEHLRSVFMAVENGDLGMLKSLGIKDSELGDVKFFLEKLVNTGFLD</sequence>
<dbReference type="EMBL" id="JABDTM020011896">
    <property type="protein sequence ID" value="KAH0820444.1"/>
    <property type="molecule type" value="Genomic_DNA"/>
</dbReference>
<keyword evidence="3" id="KW-0732">Signal</keyword>
<evidence type="ECO:0000256" key="1">
    <source>
        <dbReference type="ARBA" id="ARBA00023157"/>
    </source>
</evidence>
<dbReference type="SMART" id="SM00192">
    <property type="entry name" value="LDLa"/>
    <property type="match status" value="1"/>
</dbReference>
<dbReference type="InterPro" id="IPR053103">
    <property type="entry name" value="IDLSRF-like_peptide"/>
</dbReference>
<feature type="signal peptide" evidence="3">
    <location>
        <begin position="1"/>
        <end position="30"/>
    </location>
</feature>
<dbReference type="PANTHER" id="PTHR20967:SF0">
    <property type="entry name" value="PROHORMONE-4"/>
    <property type="match status" value="1"/>
</dbReference>
<evidence type="ECO:0008006" key="6">
    <source>
        <dbReference type="Google" id="ProtNLM"/>
    </source>
</evidence>
<evidence type="ECO:0000313" key="5">
    <source>
        <dbReference type="Proteomes" id="UP000719412"/>
    </source>
</evidence>
<dbReference type="PROSITE" id="PS01209">
    <property type="entry name" value="LDLRA_1"/>
    <property type="match status" value="1"/>
</dbReference>
<comment type="caution">
    <text evidence="2">Lacks conserved residue(s) required for the propagation of feature annotation.</text>
</comment>
<organism evidence="4 5">
    <name type="scientific">Tenebrio molitor</name>
    <name type="common">Yellow mealworm beetle</name>
    <dbReference type="NCBI Taxonomy" id="7067"/>
    <lineage>
        <taxon>Eukaryota</taxon>
        <taxon>Metazoa</taxon>
        <taxon>Ecdysozoa</taxon>
        <taxon>Arthropoda</taxon>
        <taxon>Hexapoda</taxon>
        <taxon>Insecta</taxon>
        <taxon>Pterygota</taxon>
        <taxon>Neoptera</taxon>
        <taxon>Endopterygota</taxon>
        <taxon>Coleoptera</taxon>
        <taxon>Polyphaga</taxon>
        <taxon>Cucujiformia</taxon>
        <taxon>Tenebrionidae</taxon>
        <taxon>Tenebrio</taxon>
    </lineage>
</organism>
<dbReference type="Pfam" id="PF00057">
    <property type="entry name" value="Ldl_recept_a"/>
    <property type="match status" value="1"/>
</dbReference>
<dbReference type="CDD" id="cd00112">
    <property type="entry name" value="LDLa"/>
    <property type="match status" value="1"/>
</dbReference>
<reference evidence="4" key="2">
    <citation type="submission" date="2021-08" db="EMBL/GenBank/DDBJ databases">
        <authorList>
            <person name="Eriksson T."/>
        </authorList>
    </citation>
    <scope>NUCLEOTIDE SEQUENCE</scope>
    <source>
        <strain evidence="4">Stoneville</strain>
        <tissue evidence="4">Whole head</tissue>
    </source>
</reference>
<name>A0A8J6HTP7_TENMO</name>
<evidence type="ECO:0000256" key="3">
    <source>
        <dbReference type="SAM" id="SignalP"/>
    </source>
</evidence>